<protein>
    <submittedName>
        <fullName evidence="1">Uncharacterized protein</fullName>
    </submittedName>
</protein>
<sequence length="27" mass="3125">MRRLVVSFNCRCTEISSHSCSMFLIFG</sequence>
<dbReference type="EMBL" id="GBXM01069931">
    <property type="protein sequence ID" value="JAH38646.1"/>
    <property type="molecule type" value="Transcribed_RNA"/>
</dbReference>
<reference evidence="1" key="2">
    <citation type="journal article" date="2015" name="Fish Shellfish Immunol.">
        <title>Early steps in the European eel (Anguilla anguilla)-Vibrio vulnificus interaction in the gills: Role of the RtxA13 toxin.</title>
        <authorList>
            <person name="Callol A."/>
            <person name="Pajuelo D."/>
            <person name="Ebbesson L."/>
            <person name="Teles M."/>
            <person name="MacKenzie S."/>
            <person name="Amaro C."/>
        </authorList>
    </citation>
    <scope>NUCLEOTIDE SEQUENCE</scope>
</reference>
<reference evidence="1" key="1">
    <citation type="submission" date="2014-11" db="EMBL/GenBank/DDBJ databases">
        <authorList>
            <person name="Amaro Gonzalez C."/>
        </authorList>
    </citation>
    <scope>NUCLEOTIDE SEQUENCE</scope>
</reference>
<proteinExistence type="predicted"/>
<dbReference type="AlphaFoldDB" id="A0A0E9SBI8"/>
<accession>A0A0E9SBI8</accession>
<evidence type="ECO:0000313" key="1">
    <source>
        <dbReference type="EMBL" id="JAH38646.1"/>
    </source>
</evidence>
<name>A0A0E9SBI8_ANGAN</name>
<organism evidence="1">
    <name type="scientific">Anguilla anguilla</name>
    <name type="common">European freshwater eel</name>
    <name type="synonym">Muraena anguilla</name>
    <dbReference type="NCBI Taxonomy" id="7936"/>
    <lineage>
        <taxon>Eukaryota</taxon>
        <taxon>Metazoa</taxon>
        <taxon>Chordata</taxon>
        <taxon>Craniata</taxon>
        <taxon>Vertebrata</taxon>
        <taxon>Euteleostomi</taxon>
        <taxon>Actinopterygii</taxon>
        <taxon>Neopterygii</taxon>
        <taxon>Teleostei</taxon>
        <taxon>Anguilliformes</taxon>
        <taxon>Anguillidae</taxon>
        <taxon>Anguilla</taxon>
    </lineage>
</organism>